<organism evidence="1 2">
    <name type="scientific">Brassica cretica</name>
    <name type="common">Mustard</name>
    <dbReference type="NCBI Taxonomy" id="69181"/>
    <lineage>
        <taxon>Eukaryota</taxon>
        <taxon>Viridiplantae</taxon>
        <taxon>Streptophyta</taxon>
        <taxon>Embryophyta</taxon>
        <taxon>Tracheophyta</taxon>
        <taxon>Spermatophyta</taxon>
        <taxon>Magnoliopsida</taxon>
        <taxon>eudicotyledons</taxon>
        <taxon>Gunneridae</taxon>
        <taxon>Pentapetalae</taxon>
        <taxon>rosids</taxon>
        <taxon>malvids</taxon>
        <taxon>Brassicales</taxon>
        <taxon>Brassicaceae</taxon>
        <taxon>Brassiceae</taxon>
        <taxon>Brassica</taxon>
    </lineage>
</organism>
<gene>
    <name evidence="1" type="ORF">F2Q69_00011263</name>
</gene>
<evidence type="ECO:0000313" key="2">
    <source>
        <dbReference type="Proteomes" id="UP000712600"/>
    </source>
</evidence>
<accession>A0A8S9R3H7</accession>
<evidence type="ECO:0000313" key="1">
    <source>
        <dbReference type="EMBL" id="KAF3559473.1"/>
    </source>
</evidence>
<proteinExistence type="predicted"/>
<name>A0A8S9R3H7_BRACR</name>
<dbReference type="AlphaFoldDB" id="A0A8S9R3H7"/>
<dbReference type="Proteomes" id="UP000712600">
    <property type="component" value="Unassembled WGS sequence"/>
</dbReference>
<reference evidence="1" key="1">
    <citation type="submission" date="2019-12" db="EMBL/GenBank/DDBJ databases">
        <title>Genome sequencing and annotation of Brassica cretica.</title>
        <authorList>
            <person name="Studholme D.J."/>
            <person name="Sarris P."/>
        </authorList>
    </citation>
    <scope>NUCLEOTIDE SEQUENCE</scope>
    <source>
        <strain evidence="1">PFS-109/04</strain>
        <tissue evidence="1">Leaf</tissue>
    </source>
</reference>
<comment type="caution">
    <text evidence="1">The sequence shown here is derived from an EMBL/GenBank/DDBJ whole genome shotgun (WGS) entry which is preliminary data.</text>
</comment>
<dbReference type="EMBL" id="QGKX02000996">
    <property type="protein sequence ID" value="KAF3559473.1"/>
    <property type="molecule type" value="Genomic_DNA"/>
</dbReference>
<sequence length="89" mass="9488">MGFSFKSDSRRYFGAYGEKILGSSSSEYLLSNVGIGPGSRNQLGLDSLSYKPLAYATDLYIPFMAFGSSAGFPLGLNGKIDLSAVAKFL</sequence>
<protein>
    <submittedName>
        <fullName evidence="1">Uncharacterized protein</fullName>
    </submittedName>
</protein>